<feature type="non-terminal residue" evidence="2">
    <location>
        <position position="1"/>
    </location>
</feature>
<proteinExistence type="predicted"/>
<feature type="region of interest" description="Disordered" evidence="1">
    <location>
        <begin position="22"/>
        <end position="64"/>
    </location>
</feature>
<organism evidence="2">
    <name type="scientific">Tanacetum cinerariifolium</name>
    <name type="common">Dalmatian daisy</name>
    <name type="synonym">Chrysanthemum cinerariifolium</name>
    <dbReference type="NCBI Taxonomy" id="118510"/>
    <lineage>
        <taxon>Eukaryota</taxon>
        <taxon>Viridiplantae</taxon>
        <taxon>Streptophyta</taxon>
        <taxon>Embryophyta</taxon>
        <taxon>Tracheophyta</taxon>
        <taxon>Spermatophyta</taxon>
        <taxon>Magnoliopsida</taxon>
        <taxon>eudicotyledons</taxon>
        <taxon>Gunneridae</taxon>
        <taxon>Pentapetalae</taxon>
        <taxon>asterids</taxon>
        <taxon>campanulids</taxon>
        <taxon>Asterales</taxon>
        <taxon>Asteraceae</taxon>
        <taxon>Asteroideae</taxon>
        <taxon>Anthemideae</taxon>
        <taxon>Anthemidinae</taxon>
        <taxon>Tanacetum</taxon>
    </lineage>
</organism>
<gene>
    <name evidence="2" type="ORF">Tci_871291</name>
</gene>
<accession>A0A699SNC8</accession>
<evidence type="ECO:0000256" key="1">
    <source>
        <dbReference type="SAM" id="MobiDB-lite"/>
    </source>
</evidence>
<evidence type="ECO:0000313" key="2">
    <source>
        <dbReference type="EMBL" id="GFC99321.1"/>
    </source>
</evidence>
<protein>
    <submittedName>
        <fullName evidence="2">Uncharacterized protein</fullName>
    </submittedName>
</protein>
<dbReference type="AlphaFoldDB" id="A0A699SNC8"/>
<name>A0A699SNC8_TANCI</name>
<reference evidence="2" key="1">
    <citation type="journal article" date="2019" name="Sci. Rep.">
        <title>Draft genome of Tanacetum cinerariifolium, the natural source of mosquito coil.</title>
        <authorList>
            <person name="Yamashiro T."/>
            <person name="Shiraishi A."/>
            <person name="Satake H."/>
            <person name="Nakayama K."/>
        </authorList>
    </citation>
    <scope>NUCLEOTIDE SEQUENCE</scope>
</reference>
<comment type="caution">
    <text evidence="2">The sequence shown here is derived from an EMBL/GenBank/DDBJ whole genome shotgun (WGS) entry which is preliminary data.</text>
</comment>
<dbReference type="EMBL" id="BKCJ011177672">
    <property type="protein sequence ID" value="GFC99321.1"/>
    <property type="molecule type" value="Genomic_DNA"/>
</dbReference>
<sequence length="64" mass="7055">EMEIKDEMNDLEIINPYEIEEGELPPLPVDSVISSDSEPEVKTEDEGESEAATVGTITRAPYCV</sequence>